<evidence type="ECO:0000256" key="1">
    <source>
        <dbReference type="ARBA" id="ARBA00004123"/>
    </source>
</evidence>
<dbReference type="Ensembl" id="ENSCRFT00000017252.1">
    <property type="protein sequence ID" value="ENSCRFP00000016667.1"/>
    <property type="gene ID" value="ENSCRFG00000012762.1"/>
</dbReference>
<reference evidence="5" key="1">
    <citation type="submission" date="2025-08" db="UniProtKB">
        <authorList>
            <consortium name="Ensembl"/>
        </authorList>
    </citation>
    <scope>IDENTIFICATION</scope>
</reference>
<name>A0A8C3XFT7_9PASS</name>
<evidence type="ECO:0000256" key="4">
    <source>
        <dbReference type="SAM" id="MobiDB-lite"/>
    </source>
</evidence>
<evidence type="ECO:0000313" key="6">
    <source>
        <dbReference type="Proteomes" id="UP000694396"/>
    </source>
</evidence>
<evidence type="ECO:0000313" key="5">
    <source>
        <dbReference type="Ensembl" id="ENSCRFP00000016667.1"/>
    </source>
</evidence>
<dbReference type="Pfam" id="PF03343">
    <property type="entry name" value="SART-1"/>
    <property type="match status" value="1"/>
</dbReference>
<dbReference type="GO" id="GO:0046540">
    <property type="term" value="C:U4/U6 x U5 tri-snRNP complex"/>
    <property type="evidence" value="ECO:0007669"/>
    <property type="project" value="TreeGrafter"/>
</dbReference>
<accession>A0A8C3XFT7</accession>
<evidence type="ECO:0000256" key="2">
    <source>
        <dbReference type="ARBA" id="ARBA00006076"/>
    </source>
</evidence>
<evidence type="ECO:0000256" key="3">
    <source>
        <dbReference type="ARBA" id="ARBA00023242"/>
    </source>
</evidence>
<sequence length="225" mass="25543">MDQEFGVSPLVEEEFQRRRRERYSARDLQGLTVEHDPASIPEGQTLVLTLKDRGVLEGGEDVLEQVALAAVARAQEEQELRRRRPPYDPYGQEEPGPAPQVLSRHGAAYRDTSCGTTGCDSHVSQRITGCHDLCIMVYCGLPRPVYRNTPRAALPCISRHAMSYHGVSQAFTLLALTLCCVTVYRVTVRHVTGYRDILIEITMRRWISEHNERHRDVPLISRYSN</sequence>
<keyword evidence="6" id="KW-1185">Reference proteome</keyword>
<feature type="region of interest" description="Disordered" evidence="4">
    <location>
        <begin position="75"/>
        <end position="102"/>
    </location>
</feature>
<keyword evidence="3" id="KW-0539">Nucleus</keyword>
<dbReference type="GO" id="GO:0000481">
    <property type="term" value="P:maturation of 5S rRNA"/>
    <property type="evidence" value="ECO:0007669"/>
    <property type="project" value="TreeGrafter"/>
</dbReference>
<dbReference type="AlphaFoldDB" id="A0A8C3XFT7"/>
<dbReference type="PANTHER" id="PTHR14152:SF5">
    <property type="entry name" value="U4_U6.U5 TRI-SNRNP-ASSOCIATED PROTEIN 1"/>
    <property type="match status" value="1"/>
</dbReference>
<protein>
    <submittedName>
        <fullName evidence="5">Uncharacterized protein</fullName>
    </submittedName>
</protein>
<dbReference type="PANTHER" id="PTHR14152">
    <property type="entry name" value="SQUAMOUS CELL CARCINOMA ANTIGEN RECOGNISED BY CYTOTOXIC T LYMPHOCYTES"/>
    <property type="match status" value="1"/>
</dbReference>
<organism evidence="5 6">
    <name type="scientific">Cyanoderma ruficeps</name>
    <name type="common">rufous-capped babbler</name>
    <dbReference type="NCBI Taxonomy" id="181631"/>
    <lineage>
        <taxon>Eukaryota</taxon>
        <taxon>Metazoa</taxon>
        <taxon>Chordata</taxon>
        <taxon>Craniata</taxon>
        <taxon>Vertebrata</taxon>
        <taxon>Euteleostomi</taxon>
        <taxon>Archelosauria</taxon>
        <taxon>Archosauria</taxon>
        <taxon>Dinosauria</taxon>
        <taxon>Saurischia</taxon>
        <taxon>Theropoda</taxon>
        <taxon>Coelurosauria</taxon>
        <taxon>Aves</taxon>
        <taxon>Neognathae</taxon>
        <taxon>Neoaves</taxon>
        <taxon>Telluraves</taxon>
        <taxon>Australaves</taxon>
        <taxon>Passeriformes</taxon>
        <taxon>Sylvioidea</taxon>
        <taxon>Timaliidae</taxon>
        <taxon>Cyanoderma</taxon>
    </lineage>
</organism>
<proteinExistence type="inferred from homology"/>
<dbReference type="GO" id="GO:0045292">
    <property type="term" value="P:mRNA cis splicing, via spliceosome"/>
    <property type="evidence" value="ECO:0007669"/>
    <property type="project" value="TreeGrafter"/>
</dbReference>
<comment type="similarity">
    <text evidence="2">Belongs to the SNU66/SART1 family.</text>
</comment>
<comment type="subcellular location">
    <subcellularLocation>
        <location evidence="1">Nucleus</location>
    </subcellularLocation>
</comment>
<reference evidence="5" key="2">
    <citation type="submission" date="2025-09" db="UniProtKB">
        <authorList>
            <consortium name="Ensembl"/>
        </authorList>
    </citation>
    <scope>IDENTIFICATION</scope>
</reference>
<dbReference type="InterPro" id="IPR005011">
    <property type="entry name" value="SNU66/SART1"/>
</dbReference>
<dbReference type="Proteomes" id="UP000694396">
    <property type="component" value="Unplaced"/>
</dbReference>